<comment type="cofactor">
    <cofactor evidence="1">
        <name>Mg(2+)</name>
        <dbReference type="ChEBI" id="CHEBI:18420"/>
    </cofactor>
</comment>
<dbReference type="RefSeq" id="XP_048325531.2">
    <property type="nucleotide sequence ID" value="XM_048469574.2"/>
</dbReference>
<dbReference type="InterPro" id="IPR005630">
    <property type="entry name" value="Terpene_synthase_metal-bd"/>
</dbReference>
<dbReference type="PANTHER" id="PTHR31739">
    <property type="entry name" value="ENT-COPALYL DIPHOSPHATE SYNTHASE, CHLOROPLASTIC"/>
    <property type="match status" value="1"/>
</dbReference>
<name>A0ABM3ICD2_ZIZJJ</name>
<evidence type="ECO:0000259" key="6">
    <source>
        <dbReference type="Pfam" id="PF03936"/>
    </source>
</evidence>
<reference evidence="8 9" key="1">
    <citation type="submission" date="2025-05" db="UniProtKB">
        <authorList>
            <consortium name="RefSeq"/>
        </authorList>
    </citation>
    <scope>IDENTIFICATION</scope>
    <source>
        <tissue evidence="8 9">Seedling</tissue>
    </source>
</reference>
<dbReference type="SFLD" id="SFLDG01014">
    <property type="entry name" value="Terpene_Cyclase_Like_1_N-term"/>
    <property type="match status" value="1"/>
</dbReference>
<keyword evidence="7" id="KW-1185">Reference proteome</keyword>
<keyword evidence="2" id="KW-0479">Metal-binding</keyword>
<protein>
    <submittedName>
        <fullName evidence="8 9">Ent-kaurene synthase TSP4, chloroplastic isoform X1</fullName>
    </submittedName>
</protein>
<dbReference type="InterPro" id="IPR036965">
    <property type="entry name" value="Terpene_synth_N_sf"/>
</dbReference>
<evidence type="ECO:0000256" key="1">
    <source>
        <dbReference type="ARBA" id="ARBA00001946"/>
    </source>
</evidence>
<evidence type="ECO:0000256" key="4">
    <source>
        <dbReference type="ARBA" id="ARBA00023239"/>
    </source>
</evidence>
<evidence type="ECO:0000256" key="2">
    <source>
        <dbReference type="ARBA" id="ARBA00022723"/>
    </source>
</evidence>
<dbReference type="CDD" id="cd00684">
    <property type="entry name" value="Terpene_cyclase_plant_C1"/>
    <property type="match status" value="1"/>
</dbReference>
<dbReference type="InterPro" id="IPR044814">
    <property type="entry name" value="Terpene_cyclase_plant_C1"/>
</dbReference>
<gene>
    <name evidence="8 9" type="primary">LOC107424646</name>
</gene>
<keyword evidence="3" id="KW-0460">Magnesium</keyword>
<feature type="domain" description="Terpene synthase metal-binding" evidence="6">
    <location>
        <begin position="489"/>
        <end position="724"/>
    </location>
</feature>
<dbReference type="SUPFAM" id="SSF48576">
    <property type="entry name" value="Terpenoid synthases"/>
    <property type="match status" value="1"/>
</dbReference>
<keyword evidence="4" id="KW-0456">Lyase</keyword>
<dbReference type="InterPro" id="IPR001906">
    <property type="entry name" value="Terpene_synth_N"/>
</dbReference>
<feature type="domain" description="Terpene synthase N-terminal" evidence="5">
    <location>
        <begin position="217"/>
        <end position="417"/>
    </location>
</feature>
<dbReference type="RefSeq" id="XP_048325532.2">
    <property type="nucleotide sequence ID" value="XM_048469575.2"/>
</dbReference>
<dbReference type="PANTHER" id="PTHR31739:SF3">
    <property type="entry name" value="ENT-KAUR-16-ENE SYNTHASE, CHLOROPLASTIC"/>
    <property type="match status" value="1"/>
</dbReference>
<accession>A0ABM3ICD2</accession>
<dbReference type="InterPro" id="IPR008930">
    <property type="entry name" value="Terpenoid_cyclase/PrenylTrfase"/>
</dbReference>
<dbReference type="GeneID" id="107424646"/>
<dbReference type="Gene3D" id="1.50.10.160">
    <property type="match status" value="1"/>
</dbReference>
<organism evidence="7 8">
    <name type="scientific">Ziziphus jujuba</name>
    <name type="common">Chinese jujube</name>
    <name type="synonym">Ziziphus sativa</name>
    <dbReference type="NCBI Taxonomy" id="326968"/>
    <lineage>
        <taxon>Eukaryota</taxon>
        <taxon>Viridiplantae</taxon>
        <taxon>Streptophyta</taxon>
        <taxon>Embryophyta</taxon>
        <taxon>Tracheophyta</taxon>
        <taxon>Spermatophyta</taxon>
        <taxon>Magnoliopsida</taxon>
        <taxon>eudicotyledons</taxon>
        <taxon>Gunneridae</taxon>
        <taxon>Pentapetalae</taxon>
        <taxon>rosids</taxon>
        <taxon>fabids</taxon>
        <taxon>Rosales</taxon>
        <taxon>Rhamnaceae</taxon>
        <taxon>Paliureae</taxon>
        <taxon>Ziziphus</taxon>
    </lineage>
</organism>
<dbReference type="Pfam" id="PF03936">
    <property type="entry name" value="Terpene_synth_C"/>
    <property type="match status" value="1"/>
</dbReference>
<dbReference type="SUPFAM" id="SSF48239">
    <property type="entry name" value="Terpenoid cyclases/Protein prenyltransferases"/>
    <property type="match status" value="2"/>
</dbReference>
<evidence type="ECO:0000313" key="8">
    <source>
        <dbReference type="RefSeq" id="XP_048325531.2"/>
    </source>
</evidence>
<evidence type="ECO:0000256" key="3">
    <source>
        <dbReference type="ARBA" id="ARBA00022842"/>
    </source>
</evidence>
<dbReference type="Gene3D" id="1.50.10.130">
    <property type="entry name" value="Terpene synthase, N-terminal domain"/>
    <property type="match status" value="1"/>
</dbReference>
<proteinExistence type="predicted"/>
<evidence type="ECO:0000313" key="9">
    <source>
        <dbReference type="RefSeq" id="XP_048325532.2"/>
    </source>
</evidence>
<dbReference type="Gene3D" id="1.10.600.10">
    <property type="entry name" value="Farnesyl Diphosphate Synthase"/>
    <property type="match status" value="1"/>
</dbReference>
<dbReference type="InterPro" id="IPR008949">
    <property type="entry name" value="Isoprenoid_synthase_dom_sf"/>
</dbReference>
<dbReference type="Proteomes" id="UP001652623">
    <property type="component" value="Chromosome 8"/>
</dbReference>
<evidence type="ECO:0000259" key="5">
    <source>
        <dbReference type="Pfam" id="PF01397"/>
    </source>
</evidence>
<sequence>MSLYHPTNLRCCTSSASAASPNGRSTIAENRNAAVLSFEGTKNRIKKMFNKVELSVSSYDTAWVAMIPSLNSPQNPFFPECLNWLLDNQLSDGSWGLSHHDPLFIKDAILSTLASVLALKRWNVGQEQINKGLYFVESNLASATDDKQHSPIGFDIILPAMIEYATSLDLNFPIEPAKLDAVVHNRELKLKRAWERNSEGDKAYLAYILEGMGNLQDWEMAKKYQRKNGSLFNSPSATAAAFTNFKNGGCLKYLCSVLEKFGNAVPTVYPLDIYARLCMVDSLERLGIDRHFREEIKTVLDETYRCWLLEDENIFLDSVTCAMAFRILRLNGYDVSSEPLTQFSEDHIFNYLGGHMKDISTILELYRASQFIIHPNESILEKQNFWTSHFLKQELSNGSIRADKLNKYIGQEVTEALKFPFYANLERLSSRKAIEHYNIDSTRILKTSYSSLNIRNEYFLKLAVEDFNTCQSIQQTELQILARWIVENKLDELNFARQKLAYCYFSAAATLFAPELYDARISWAKNGVLTTVVDDFFDVGGSEEELLNLIQLVEKWDVNVTVECCSENVKIIFLALHGAISDIGAQASMWQGRDVKYHIIEIWLDLLKSMLKEAEWLKHKSTPTMDEYMTNGYVSFALGPIVLPALYLVGPKLSEEVVRHSEFHNLYKLMSTGGRLLNDIHSFKRESEEGKLNAVSLAMIQSNGNATEEECIKGMKSVISSKRRELLRLVLQEKGCVVPRACKDLFWKMSKVLHLFYAKDDGFTSHEMANAVNAVIRDPLLLTES</sequence>
<dbReference type="Pfam" id="PF01397">
    <property type="entry name" value="Terpene_synth"/>
    <property type="match status" value="1"/>
</dbReference>
<dbReference type="InterPro" id="IPR050148">
    <property type="entry name" value="Terpene_synthase-like"/>
</dbReference>
<evidence type="ECO:0000313" key="7">
    <source>
        <dbReference type="Proteomes" id="UP001652623"/>
    </source>
</evidence>